<dbReference type="RefSeq" id="WP_179428750.1">
    <property type="nucleotide sequence ID" value="NZ_JACBZP010000001.1"/>
</dbReference>
<gene>
    <name evidence="2" type="ORF">BJY26_002703</name>
</gene>
<organism evidence="2 3">
    <name type="scientific">Spelaeicoccus albus</name>
    <dbReference type="NCBI Taxonomy" id="1280376"/>
    <lineage>
        <taxon>Bacteria</taxon>
        <taxon>Bacillati</taxon>
        <taxon>Actinomycetota</taxon>
        <taxon>Actinomycetes</taxon>
        <taxon>Micrococcales</taxon>
        <taxon>Brevibacteriaceae</taxon>
        <taxon>Spelaeicoccus</taxon>
    </lineage>
</organism>
<evidence type="ECO:0000313" key="2">
    <source>
        <dbReference type="EMBL" id="NYI68397.1"/>
    </source>
</evidence>
<keyword evidence="2" id="KW-0378">Hydrolase</keyword>
<dbReference type="PROSITE" id="PS51704">
    <property type="entry name" value="GP_PDE"/>
    <property type="match status" value="1"/>
</dbReference>
<keyword evidence="3" id="KW-1185">Reference proteome</keyword>
<dbReference type="SUPFAM" id="SSF51695">
    <property type="entry name" value="PLC-like phosphodiesterases"/>
    <property type="match status" value="1"/>
</dbReference>
<dbReference type="AlphaFoldDB" id="A0A7Z0D3V7"/>
<dbReference type="EMBL" id="JACBZP010000001">
    <property type="protein sequence ID" value="NYI68397.1"/>
    <property type="molecule type" value="Genomic_DNA"/>
</dbReference>
<feature type="domain" description="GP-PDE" evidence="1">
    <location>
        <begin position="4"/>
        <end position="242"/>
    </location>
</feature>
<dbReference type="Proteomes" id="UP000539111">
    <property type="component" value="Unassembled WGS sequence"/>
</dbReference>
<dbReference type="GO" id="GO:0008889">
    <property type="term" value="F:glycerophosphodiester phosphodiesterase activity"/>
    <property type="evidence" value="ECO:0007669"/>
    <property type="project" value="UniProtKB-EC"/>
</dbReference>
<protein>
    <submittedName>
        <fullName evidence="2">Glycerophosphoryl diester phosphodiesterase</fullName>
        <ecNumber evidence="2">3.1.4.46</ecNumber>
    </submittedName>
</protein>
<dbReference type="PANTHER" id="PTHR43805">
    <property type="entry name" value="GLYCEROPHOSPHORYL DIESTER PHOSPHODIESTERASE"/>
    <property type="match status" value="1"/>
</dbReference>
<dbReference type="GO" id="GO:0006629">
    <property type="term" value="P:lipid metabolic process"/>
    <property type="evidence" value="ECO:0007669"/>
    <property type="project" value="InterPro"/>
</dbReference>
<dbReference type="Gene3D" id="3.20.20.190">
    <property type="entry name" value="Phosphatidylinositol (PI) phosphodiesterase"/>
    <property type="match status" value="1"/>
</dbReference>
<reference evidence="2 3" key="1">
    <citation type="submission" date="2020-07" db="EMBL/GenBank/DDBJ databases">
        <title>Sequencing the genomes of 1000 actinobacteria strains.</title>
        <authorList>
            <person name="Klenk H.-P."/>
        </authorList>
    </citation>
    <scope>NUCLEOTIDE SEQUENCE [LARGE SCALE GENOMIC DNA]</scope>
    <source>
        <strain evidence="2 3">DSM 26341</strain>
    </source>
</reference>
<sequence length="252" mass="27543">MRQFRPTAHRGGAALDANLGIENTVRAFMNARNLGYTYLETDVRTSCDGVPYVLHDAELTRMTGMPGLLSETTSRALDDVLVAGREPLPRLEAVLTELPDCHFNIDLKDDGAPRRVADVLTRTGAASRVTVASFDNRRLRLFRRLMPDVATSASTRETALFVLGTLPRLRRSAVDGGATRLQLPLDYSGLRVVTRRLVERAHLAGLAVDVWTIDDPAVMNELIDLGVDGIVSDAVDVLRDVAAARELWPTGA</sequence>
<dbReference type="Pfam" id="PF03009">
    <property type="entry name" value="GDPD"/>
    <property type="match status" value="1"/>
</dbReference>
<dbReference type="InterPro" id="IPR017946">
    <property type="entry name" value="PLC-like_Pdiesterase_TIM-brl"/>
</dbReference>
<name>A0A7Z0D3V7_9MICO</name>
<evidence type="ECO:0000313" key="3">
    <source>
        <dbReference type="Proteomes" id="UP000539111"/>
    </source>
</evidence>
<accession>A0A7Z0D3V7</accession>
<proteinExistence type="predicted"/>
<dbReference type="InterPro" id="IPR030395">
    <property type="entry name" value="GP_PDE_dom"/>
</dbReference>
<dbReference type="PANTHER" id="PTHR43805:SF1">
    <property type="entry name" value="GP-PDE DOMAIN-CONTAINING PROTEIN"/>
    <property type="match status" value="1"/>
</dbReference>
<evidence type="ECO:0000259" key="1">
    <source>
        <dbReference type="PROSITE" id="PS51704"/>
    </source>
</evidence>
<dbReference type="EC" id="3.1.4.46" evidence="2"/>
<comment type="caution">
    <text evidence="2">The sequence shown here is derived from an EMBL/GenBank/DDBJ whole genome shotgun (WGS) entry which is preliminary data.</text>
</comment>